<feature type="region of interest" description="Disordered" evidence="1">
    <location>
        <begin position="29"/>
        <end position="53"/>
    </location>
</feature>
<dbReference type="EMBL" id="JACHXY010000001">
    <property type="protein sequence ID" value="MBB3157361.1"/>
    <property type="molecule type" value="Genomic_DNA"/>
</dbReference>
<name>A0A7W5GEU0_9MICO</name>
<feature type="compositionally biased region" description="Basic and acidic residues" evidence="1">
    <location>
        <begin position="30"/>
        <end position="53"/>
    </location>
</feature>
<proteinExistence type="predicted"/>
<gene>
    <name evidence="2" type="ORF">FHS07_001045</name>
</gene>
<evidence type="ECO:0000256" key="1">
    <source>
        <dbReference type="SAM" id="MobiDB-lite"/>
    </source>
</evidence>
<sequence>MSIGLVTPADDAPISGGITIAYPVAPLSPTRHDTITGERPAGRPDVLRRGART</sequence>
<evidence type="ECO:0000313" key="3">
    <source>
        <dbReference type="Proteomes" id="UP000543579"/>
    </source>
</evidence>
<accession>A0A7W5GEU0</accession>
<dbReference type="RefSeq" id="WP_183418789.1">
    <property type="nucleotide sequence ID" value="NZ_JACHXY010000001.1"/>
</dbReference>
<dbReference type="Proteomes" id="UP000543579">
    <property type="component" value="Unassembled WGS sequence"/>
</dbReference>
<organism evidence="2 3">
    <name type="scientific">Microbacterium proteolyticum</name>
    <dbReference type="NCBI Taxonomy" id="1572644"/>
    <lineage>
        <taxon>Bacteria</taxon>
        <taxon>Bacillati</taxon>
        <taxon>Actinomycetota</taxon>
        <taxon>Actinomycetes</taxon>
        <taxon>Micrococcales</taxon>
        <taxon>Microbacteriaceae</taxon>
        <taxon>Microbacterium</taxon>
    </lineage>
</organism>
<reference evidence="2 3" key="1">
    <citation type="submission" date="2020-08" db="EMBL/GenBank/DDBJ databases">
        <title>Genomic Encyclopedia of Type Strains, Phase III (KMG-III): the genomes of soil and plant-associated and newly described type strains.</title>
        <authorList>
            <person name="Whitman W."/>
        </authorList>
    </citation>
    <scope>NUCLEOTIDE SEQUENCE [LARGE SCALE GENOMIC DNA]</scope>
    <source>
        <strain evidence="2 3">CECT 8356</strain>
    </source>
</reference>
<dbReference type="AlphaFoldDB" id="A0A7W5GEU0"/>
<comment type="caution">
    <text evidence="2">The sequence shown here is derived from an EMBL/GenBank/DDBJ whole genome shotgun (WGS) entry which is preliminary data.</text>
</comment>
<evidence type="ECO:0000313" key="2">
    <source>
        <dbReference type="EMBL" id="MBB3157361.1"/>
    </source>
</evidence>
<protein>
    <submittedName>
        <fullName evidence="2">Uncharacterized protein</fullName>
    </submittedName>
</protein>